<protein>
    <submittedName>
        <fullName evidence="1">HET-domain-containing protein</fullName>
    </submittedName>
</protein>
<name>A0ACB6RSV7_9PLEO</name>
<organism evidence="1 2">
    <name type="scientific">Macroventuria anomochaeta</name>
    <dbReference type="NCBI Taxonomy" id="301207"/>
    <lineage>
        <taxon>Eukaryota</taxon>
        <taxon>Fungi</taxon>
        <taxon>Dikarya</taxon>
        <taxon>Ascomycota</taxon>
        <taxon>Pezizomycotina</taxon>
        <taxon>Dothideomycetes</taxon>
        <taxon>Pleosporomycetidae</taxon>
        <taxon>Pleosporales</taxon>
        <taxon>Pleosporineae</taxon>
        <taxon>Didymellaceae</taxon>
        <taxon>Macroventuria</taxon>
    </lineage>
</organism>
<sequence>MYLLQTDDNGELIHEEIMGRNVPPYAILSHTWSENHKDEVSFKDIAKGRGKDKQGYDKLRFCAKQATDDDLKHFWVDTCCIDKSSSAELQEAINSMFRWYQNSAKCYVYLADVSCEALWMSKFRQSRWFTRGWTLQELLAPNTVEFFSAEGSKLGDKYSLAREIHKITRIPREAFLGIASSLTRFSVEERISWSDYRTTTRDEDKAYSLLGLFDLHIALLYGEGEDNAFRRLHEE</sequence>
<gene>
    <name evidence="1" type="ORF">BU25DRAFT_304665</name>
</gene>
<dbReference type="EMBL" id="MU006728">
    <property type="protein sequence ID" value="KAF2625001.1"/>
    <property type="molecule type" value="Genomic_DNA"/>
</dbReference>
<proteinExistence type="predicted"/>
<evidence type="ECO:0000313" key="2">
    <source>
        <dbReference type="Proteomes" id="UP000799754"/>
    </source>
</evidence>
<comment type="caution">
    <text evidence="1">The sequence shown here is derived from an EMBL/GenBank/DDBJ whole genome shotgun (WGS) entry which is preliminary data.</text>
</comment>
<reference evidence="1" key="1">
    <citation type="journal article" date="2020" name="Stud. Mycol.">
        <title>101 Dothideomycetes genomes: a test case for predicting lifestyles and emergence of pathogens.</title>
        <authorList>
            <person name="Haridas S."/>
            <person name="Albert R."/>
            <person name="Binder M."/>
            <person name="Bloem J."/>
            <person name="Labutti K."/>
            <person name="Salamov A."/>
            <person name="Andreopoulos B."/>
            <person name="Baker S."/>
            <person name="Barry K."/>
            <person name="Bills G."/>
            <person name="Bluhm B."/>
            <person name="Cannon C."/>
            <person name="Castanera R."/>
            <person name="Culley D."/>
            <person name="Daum C."/>
            <person name="Ezra D."/>
            <person name="Gonzalez J."/>
            <person name="Henrissat B."/>
            <person name="Kuo A."/>
            <person name="Liang C."/>
            <person name="Lipzen A."/>
            <person name="Lutzoni F."/>
            <person name="Magnuson J."/>
            <person name="Mondo S."/>
            <person name="Nolan M."/>
            <person name="Ohm R."/>
            <person name="Pangilinan J."/>
            <person name="Park H.-J."/>
            <person name="Ramirez L."/>
            <person name="Alfaro M."/>
            <person name="Sun H."/>
            <person name="Tritt A."/>
            <person name="Yoshinaga Y."/>
            <person name="Zwiers L.-H."/>
            <person name="Turgeon B."/>
            <person name="Goodwin S."/>
            <person name="Spatafora J."/>
            <person name="Crous P."/>
            <person name="Grigoriev I."/>
        </authorList>
    </citation>
    <scope>NUCLEOTIDE SEQUENCE</scope>
    <source>
        <strain evidence="1">CBS 525.71</strain>
    </source>
</reference>
<accession>A0ACB6RSV7</accession>
<feature type="non-terminal residue" evidence="1">
    <location>
        <position position="235"/>
    </location>
</feature>
<evidence type="ECO:0000313" key="1">
    <source>
        <dbReference type="EMBL" id="KAF2625001.1"/>
    </source>
</evidence>
<keyword evidence="2" id="KW-1185">Reference proteome</keyword>
<dbReference type="Proteomes" id="UP000799754">
    <property type="component" value="Unassembled WGS sequence"/>
</dbReference>